<keyword evidence="3" id="KW-1185">Reference proteome</keyword>
<dbReference type="Proteomes" id="UP000766486">
    <property type="component" value="Unassembled WGS sequence"/>
</dbReference>
<name>A0ABY6UV16_BIOOC</name>
<comment type="caution">
    <text evidence="2">The sequence shown here is derived from an EMBL/GenBank/DDBJ whole genome shotgun (WGS) entry which is preliminary data.</text>
</comment>
<evidence type="ECO:0000313" key="2">
    <source>
        <dbReference type="EMBL" id="VUC34643.1"/>
    </source>
</evidence>
<dbReference type="Pfam" id="PF20255">
    <property type="entry name" value="DUF6606"/>
    <property type="match status" value="1"/>
</dbReference>
<gene>
    <name evidence="2" type="ORF">CLO192961_LOCUS389739</name>
</gene>
<proteinExistence type="predicted"/>
<organism evidence="2 3">
    <name type="scientific">Bionectria ochroleuca</name>
    <name type="common">Gliocladium roseum</name>
    <dbReference type="NCBI Taxonomy" id="29856"/>
    <lineage>
        <taxon>Eukaryota</taxon>
        <taxon>Fungi</taxon>
        <taxon>Dikarya</taxon>
        <taxon>Ascomycota</taxon>
        <taxon>Pezizomycotina</taxon>
        <taxon>Sordariomycetes</taxon>
        <taxon>Hypocreomycetidae</taxon>
        <taxon>Hypocreales</taxon>
        <taxon>Bionectriaceae</taxon>
        <taxon>Clonostachys</taxon>
    </lineage>
</organism>
<feature type="domain" description="DUF6606" evidence="1">
    <location>
        <begin position="13"/>
        <end position="285"/>
    </location>
</feature>
<evidence type="ECO:0000313" key="3">
    <source>
        <dbReference type="Proteomes" id="UP000766486"/>
    </source>
</evidence>
<sequence length="597" mass="67026">MAPEQQAAKLAAVFSHLVLPPQLPTTFDGDDASLNRDLGKRLSEACRTLHGICPIVGSEDWDAFDGSIQTSLLLNQDFLAKDDLLRAFRRLGNEWLAIHISRQNAALIVRQDVKTSTIVFEAFEVLAPNVNILEANHALTCEFPHRAAAISLRDFTNESFLQTLSDFLEQANAESFDKFAARASKAGRSIVETRDCPSSALVTEMLMSLLKGIGSPIEVQTFQKRVRDDVVLGTSEIPWRRSPYWLFLRIAVRRILSNLFNDGVDGIGRIYFKFAMCIVLAQLLKECIGSLAPEKTLMLQAKLCRRLAKLETERLDASGTLRSAFDTLFAATTPMLQDTISDAKQRVSNSWDQYKKKITRQIPKLPRSAPKEALRLDLPNSGDALSQLLAQKPSAPQHDGKSKIPSFNAGTISQVNQLASRYAKLVDYEAEIGRHLKTSWKDARLRCIEMSQKLLDYRMVSGDSYRADALLMSRYLLRLFELWVAMDRAATTACPLLKKYHPTFIPAALDVLCSLTMKEMGRLRNVQEYLVERIANHDPEYGSIFDSPNRRSAFPLKFVHGTMDGKPMVALGQRIDAASNRARRDKSLELESHMADY</sequence>
<evidence type="ECO:0000259" key="1">
    <source>
        <dbReference type="Pfam" id="PF20255"/>
    </source>
</evidence>
<accession>A0ABY6UV16</accession>
<reference evidence="2 3" key="1">
    <citation type="submission" date="2019-06" db="EMBL/GenBank/DDBJ databases">
        <authorList>
            <person name="Broberg M."/>
        </authorList>
    </citation>
    <scope>NUCLEOTIDE SEQUENCE [LARGE SCALE GENOMIC DNA]</scope>
</reference>
<protein>
    <recommendedName>
        <fullName evidence="1">DUF6606 domain-containing protein</fullName>
    </recommendedName>
</protein>
<dbReference type="InterPro" id="IPR046541">
    <property type="entry name" value="DUF6606"/>
</dbReference>
<dbReference type="EMBL" id="CABFNS010000890">
    <property type="protein sequence ID" value="VUC34643.1"/>
    <property type="molecule type" value="Genomic_DNA"/>
</dbReference>